<gene>
    <name evidence="7" type="primary">rhtB_2</name>
    <name evidence="7" type="ORF">C1752_04487</name>
</gene>
<keyword evidence="5 6" id="KW-0472">Membrane</keyword>
<evidence type="ECO:0000256" key="4">
    <source>
        <dbReference type="ARBA" id="ARBA00022989"/>
    </source>
</evidence>
<keyword evidence="8" id="KW-1185">Reference proteome</keyword>
<feature type="transmembrane region" description="Helical" evidence="6">
    <location>
        <begin position="185"/>
        <end position="202"/>
    </location>
</feature>
<accession>A0A2W1JCZ8</accession>
<comment type="caution">
    <text evidence="7">The sequence shown here is derived from an EMBL/GenBank/DDBJ whole genome shotgun (WGS) entry which is preliminary data.</text>
</comment>
<dbReference type="InterPro" id="IPR001123">
    <property type="entry name" value="LeuE-type"/>
</dbReference>
<evidence type="ECO:0000256" key="5">
    <source>
        <dbReference type="ARBA" id="ARBA00023136"/>
    </source>
</evidence>
<dbReference type="GO" id="GO:0005886">
    <property type="term" value="C:plasma membrane"/>
    <property type="evidence" value="ECO:0007669"/>
    <property type="project" value="UniProtKB-SubCell"/>
</dbReference>
<feature type="transmembrane region" description="Helical" evidence="6">
    <location>
        <begin position="71"/>
        <end position="91"/>
    </location>
</feature>
<protein>
    <submittedName>
        <fullName evidence="7">Homoserine/homoserine lactone efflux protein</fullName>
    </submittedName>
</protein>
<evidence type="ECO:0000256" key="1">
    <source>
        <dbReference type="ARBA" id="ARBA00004651"/>
    </source>
</evidence>
<organism evidence="7 8">
    <name type="scientific">Acaryochloris thomasi RCC1774</name>
    <dbReference type="NCBI Taxonomy" id="1764569"/>
    <lineage>
        <taxon>Bacteria</taxon>
        <taxon>Bacillati</taxon>
        <taxon>Cyanobacteriota</taxon>
        <taxon>Cyanophyceae</taxon>
        <taxon>Acaryochloridales</taxon>
        <taxon>Acaryochloridaceae</taxon>
        <taxon>Acaryochloris</taxon>
        <taxon>Acaryochloris thomasi</taxon>
    </lineage>
</organism>
<evidence type="ECO:0000256" key="2">
    <source>
        <dbReference type="ARBA" id="ARBA00022475"/>
    </source>
</evidence>
<dbReference type="OrthoDB" id="9804822at2"/>
<dbReference type="PANTHER" id="PTHR30086">
    <property type="entry name" value="ARGININE EXPORTER PROTEIN ARGO"/>
    <property type="match status" value="1"/>
</dbReference>
<dbReference type="RefSeq" id="WP_110987715.1">
    <property type="nucleotide sequence ID" value="NZ_CAWNWM010000014.1"/>
</dbReference>
<comment type="subcellular location">
    <subcellularLocation>
        <location evidence="1">Cell membrane</location>
        <topology evidence="1">Multi-pass membrane protein</topology>
    </subcellularLocation>
</comment>
<dbReference type="Proteomes" id="UP000248857">
    <property type="component" value="Unassembled WGS sequence"/>
</dbReference>
<feature type="transmembrane region" description="Helical" evidence="6">
    <location>
        <begin position="144"/>
        <end position="165"/>
    </location>
</feature>
<keyword evidence="3 6" id="KW-0812">Transmembrane</keyword>
<dbReference type="PANTHER" id="PTHR30086:SF20">
    <property type="entry name" value="ARGININE EXPORTER PROTEIN ARGO-RELATED"/>
    <property type="match status" value="1"/>
</dbReference>
<evidence type="ECO:0000313" key="8">
    <source>
        <dbReference type="Proteomes" id="UP000248857"/>
    </source>
</evidence>
<sequence>MTLSNSVALFTAMVALALLPSLSVMTVLARSAALGFFHGAATSLGIVAGDVLYILLAIYGLAFLTERMGGAILLIQYAGAAYLIWLGLSLWRSKSLTFDLKKPPKASLVSSFLAGFLLTVADQKVVLFYLGFFPAFVDIATLSIVDAGIVVAIATTAVGGVKLGYALIADRARFLLANAKTSRGMNLIAGAIMIGAGIAVLLRS</sequence>
<feature type="transmembrane region" description="Helical" evidence="6">
    <location>
        <begin position="111"/>
        <end position="132"/>
    </location>
</feature>
<proteinExistence type="predicted"/>
<evidence type="ECO:0000256" key="3">
    <source>
        <dbReference type="ARBA" id="ARBA00022692"/>
    </source>
</evidence>
<dbReference type="EMBL" id="PQWO01000014">
    <property type="protein sequence ID" value="PZD71810.1"/>
    <property type="molecule type" value="Genomic_DNA"/>
</dbReference>
<keyword evidence="4 6" id="KW-1133">Transmembrane helix</keyword>
<dbReference type="Pfam" id="PF01810">
    <property type="entry name" value="LysE"/>
    <property type="match status" value="1"/>
</dbReference>
<reference evidence="7 8" key="1">
    <citation type="journal article" date="2018" name="Sci. Rep.">
        <title>A novel species of the marine cyanobacterium Acaryochloris with a unique pigment content and lifestyle.</title>
        <authorList>
            <person name="Partensky F."/>
            <person name="Six C."/>
            <person name="Ratin M."/>
            <person name="Garczarek L."/>
            <person name="Vaulot D."/>
            <person name="Probert I."/>
            <person name="Calteau A."/>
            <person name="Gourvil P."/>
            <person name="Marie D."/>
            <person name="Grebert T."/>
            <person name="Bouchier C."/>
            <person name="Le Panse S."/>
            <person name="Gachenot M."/>
            <person name="Rodriguez F."/>
            <person name="Garrido J.L."/>
        </authorList>
    </citation>
    <scope>NUCLEOTIDE SEQUENCE [LARGE SCALE GENOMIC DNA]</scope>
    <source>
        <strain evidence="7 8">RCC1774</strain>
    </source>
</reference>
<evidence type="ECO:0000256" key="6">
    <source>
        <dbReference type="SAM" id="Phobius"/>
    </source>
</evidence>
<feature type="transmembrane region" description="Helical" evidence="6">
    <location>
        <begin position="41"/>
        <end position="64"/>
    </location>
</feature>
<dbReference type="AlphaFoldDB" id="A0A2W1JCZ8"/>
<name>A0A2W1JCZ8_9CYAN</name>
<dbReference type="GO" id="GO:0015171">
    <property type="term" value="F:amino acid transmembrane transporter activity"/>
    <property type="evidence" value="ECO:0007669"/>
    <property type="project" value="TreeGrafter"/>
</dbReference>
<keyword evidence="2" id="KW-1003">Cell membrane</keyword>
<evidence type="ECO:0000313" key="7">
    <source>
        <dbReference type="EMBL" id="PZD71810.1"/>
    </source>
</evidence>